<reference evidence="1 2" key="1">
    <citation type="submission" date="2022-01" db="EMBL/GenBank/DDBJ databases">
        <authorList>
            <person name="Xiong W."/>
            <person name="Schranz E."/>
        </authorList>
    </citation>
    <scope>NUCLEOTIDE SEQUENCE [LARGE SCALE GENOMIC DNA]</scope>
</reference>
<keyword evidence="2" id="KW-1185">Reference proteome</keyword>
<sequence>MLFLNDLQQRGGGGSKGYDFWIIVAICESVLSCLKIGLDAALGSIFVNQRRLMKTLLLPSKFVILCE</sequence>
<proteinExistence type="predicted"/>
<name>A0AAU9LY29_9ASTR</name>
<organism evidence="1 2">
    <name type="scientific">Lactuca virosa</name>
    <dbReference type="NCBI Taxonomy" id="75947"/>
    <lineage>
        <taxon>Eukaryota</taxon>
        <taxon>Viridiplantae</taxon>
        <taxon>Streptophyta</taxon>
        <taxon>Embryophyta</taxon>
        <taxon>Tracheophyta</taxon>
        <taxon>Spermatophyta</taxon>
        <taxon>Magnoliopsida</taxon>
        <taxon>eudicotyledons</taxon>
        <taxon>Gunneridae</taxon>
        <taxon>Pentapetalae</taxon>
        <taxon>asterids</taxon>
        <taxon>campanulids</taxon>
        <taxon>Asterales</taxon>
        <taxon>Asteraceae</taxon>
        <taxon>Cichorioideae</taxon>
        <taxon>Cichorieae</taxon>
        <taxon>Lactucinae</taxon>
        <taxon>Lactuca</taxon>
    </lineage>
</organism>
<dbReference type="Proteomes" id="UP001157418">
    <property type="component" value="Unassembled WGS sequence"/>
</dbReference>
<evidence type="ECO:0000313" key="2">
    <source>
        <dbReference type="Proteomes" id="UP001157418"/>
    </source>
</evidence>
<dbReference type="AlphaFoldDB" id="A0AAU9LY29"/>
<dbReference type="EMBL" id="CAKMRJ010001111">
    <property type="protein sequence ID" value="CAH1420504.1"/>
    <property type="molecule type" value="Genomic_DNA"/>
</dbReference>
<gene>
    <name evidence="1" type="ORF">LVIROSA_LOCUS7962</name>
</gene>
<protein>
    <submittedName>
        <fullName evidence="1">Uncharacterized protein</fullName>
    </submittedName>
</protein>
<evidence type="ECO:0000313" key="1">
    <source>
        <dbReference type="EMBL" id="CAH1420504.1"/>
    </source>
</evidence>
<accession>A0AAU9LY29</accession>
<comment type="caution">
    <text evidence="1">The sequence shown here is derived from an EMBL/GenBank/DDBJ whole genome shotgun (WGS) entry which is preliminary data.</text>
</comment>